<protein>
    <recommendedName>
        <fullName evidence="3">Acyl-CoA dehydrogenase</fullName>
    </recommendedName>
</protein>
<dbReference type="InterPro" id="IPR046373">
    <property type="entry name" value="Acyl-CoA_Oxase/DH_mid-dom_sf"/>
</dbReference>
<evidence type="ECO:0000313" key="1">
    <source>
        <dbReference type="EMBL" id="MFF3571632.1"/>
    </source>
</evidence>
<dbReference type="Gene3D" id="2.40.110.10">
    <property type="entry name" value="Butyryl-CoA Dehydrogenase, subunit A, domain 2"/>
    <property type="match status" value="1"/>
</dbReference>
<dbReference type="InterPro" id="IPR009100">
    <property type="entry name" value="AcylCoA_DH/oxidase_NM_dom_sf"/>
</dbReference>
<dbReference type="PANTHER" id="PTHR10909:SF382">
    <property type="entry name" value="ACYL-COENZYME A OXIDASE"/>
    <property type="match status" value="1"/>
</dbReference>
<evidence type="ECO:0000313" key="2">
    <source>
        <dbReference type="Proteomes" id="UP001601992"/>
    </source>
</evidence>
<accession>A0ABW6S5R2</accession>
<keyword evidence="2" id="KW-1185">Reference proteome</keyword>
<dbReference type="SUPFAM" id="SSF56645">
    <property type="entry name" value="Acyl-CoA dehydrogenase NM domain-like"/>
    <property type="match status" value="1"/>
</dbReference>
<dbReference type="Gene3D" id="1.20.140.10">
    <property type="entry name" value="Butyryl-CoA Dehydrogenase, subunit A, domain 3"/>
    <property type="match status" value="1"/>
</dbReference>
<organism evidence="1 2">
    <name type="scientific">Nocardia jiangxiensis</name>
    <dbReference type="NCBI Taxonomy" id="282685"/>
    <lineage>
        <taxon>Bacteria</taxon>
        <taxon>Bacillati</taxon>
        <taxon>Actinomycetota</taxon>
        <taxon>Actinomycetes</taxon>
        <taxon>Mycobacteriales</taxon>
        <taxon>Nocardiaceae</taxon>
        <taxon>Nocardia</taxon>
    </lineage>
</organism>
<proteinExistence type="predicted"/>
<dbReference type="InterPro" id="IPR012258">
    <property type="entry name" value="Acyl-CoA_oxidase"/>
</dbReference>
<name>A0ABW6S5R2_9NOCA</name>
<reference evidence="1 2" key="1">
    <citation type="submission" date="2024-10" db="EMBL/GenBank/DDBJ databases">
        <title>The Natural Products Discovery Center: Release of the First 8490 Sequenced Strains for Exploring Actinobacteria Biosynthetic Diversity.</title>
        <authorList>
            <person name="Kalkreuter E."/>
            <person name="Kautsar S.A."/>
            <person name="Yang D."/>
            <person name="Bader C.D."/>
            <person name="Teijaro C.N."/>
            <person name="Fluegel L."/>
            <person name="Davis C.M."/>
            <person name="Simpson J.R."/>
            <person name="Lauterbach L."/>
            <person name="Steele A.D."/>
            <person name="Gui C."/>
            <person name="Meng S."/>
            <person name="Li G."/>
            <person name="Viehrig K."/>
            <person name="Ye F."/>
            <person name="Su P."/>
            <person name="Kiefer A.F."/>
            <person name="Nichols A."/>
            <person name="Cepeda A.J."/>
            <person name="Yan W."/>
            <person name="Fan B."/>
            <person name="Jiang Y."/>
            <person name="Adhikari A."/>
            <person name="Zheng C.-J."/>
            <person name="Schuster L."/>
            <person name="Cowan T.M."/>
            <person name="Smanski M.J."/>
            <person name="Chevrette M.G."/>
            <person name="De Carvalho L.P.S."/>
            <person name="Shen B."/>
        </authorList>
    </citation>
    <scope>NUCLEOTIDE SEQUENCE [LARGE SCALE GENOMIC DNA]</scope>
    <source>
        <strain evidence="1 2">NPDC002593</strain>
    </source>
</reference>
<evidence type="ECO:0008006" key="3">
    <source>
        <dbReference type="Google" id="ProtNLM"/>
    </source>
</evidence>
<gene>
    <name evidence="1" type="ORF">ACFYXQ_28025</name>
</gene>
<dbReference type="Proteomes" id="UP001601992">
    <property type="component" value="Unassembled WGS sequence"/>
</dbReference>
<dbReference type="SUPFAM" id="SSF47203">
    <property type="entry name" value="Acyl-CoA dehydrogenase C-terminal domain-like"/>
    <property type="match status" value="1"/>
</dbReference>
<dbReference type="InterPro" id="IPR036250">
    <property type="entry name" value="AcylCo_DH-like_C"/>
</dbReference>
<dbReference type="RefSeq" id="WP_387405479.1">
    <property type="nucleotide sequence ID" value="NZ_JBIAQY010000010.1"/>
</dbReference>
<dbReference type="EMBL" id="JBIAQY010000010">
    <property type="protein sequence ID" value="MFF3571632.1"/>
    <property type="molecule type" value="Genomic_DNA"/>
</dbReference>
<sequence length="571" mass="61797">MAALRRVIFGEQWPLQRRFRDVIAGLGDGPRTGLIHSDEALIGPELLRLALFRLGHPAREIAADHQLRGALCGNALVAAPHMAPILTGHFSLSASAINRLGNGSRYQQECLTELDSAQAIGLLCLTELGGTNGNDHKTIAEWDAETGGFRISSPSAEAWKFMPNAASTVPKTAVVTARLLVDGEDQGVLPFLFRLRTSEGLAKGVDAVTLPDKSSTAMDHGIFRFTGLWVPRDALLGGDWAVMTPDGRFECDVPLRHRFHRAIGVLGDGRLDLANCIIAAARAGLAGLVNYSLQRRPGEGMLMADRDNVQLDQVSALAAVYATSVLGRRIRDLRSGPDADDHPHAVWSMIAKPLLTYTGLEVLTMCEQRAGAQGALRSNLLADWIGGTKGAITAEGENRILQVKVGRPDIEFLRLPGTPDRLPWYLEMLIHREHRIATSLRNGSPDPASCALGPESAAVEMADATSQRLAATALYLEWVNGSDPTACRLAESAAAAYALECIHSNAAWFIGHEHMPKVANELRGYRTVLLDHLTTMVDGFALPDLSFAPIFSENYIEAYREFTGWKDAAAA</sequence>
<comment type="caution">
    <text evidence="1">The sequence shown here is derived from an EMBL/GenBank/DDBJ whole genome shotgun (WGS) entry which is preliminary data.</text>
</comment>
<dbReference type="PANTHER" id="PTHR10909">
    <property type="entry name" value="ELECTRON TRANSPORT OXIDOREDUCTASE"/>
    <property type="match status" value="1"/>
</dbReference>